<proteinExistence type="predicted"/>
<keyword evidence="1" id="KW-0175">Coiled coil</keyword>
<keyword evidence="4" id="KW-1185">Reference proteome</keyword>
<feature type="coiled-coil region" evidence="1">
    <location>
        <begin position="22"/>
        <end position="116"/>
    </location>
</feature>
<evidence type="ECO:0000256" key="1">
    <source>
        <dbReference type="SAM" id="Coils"/>
    </source>
</evidence>
<evidence type="ECO:0000313" key="4">
    <source>
        <dbReference type="Proteomes" id="UP000253782"/>
    </source>
</evidence>
<comment type="caution">
    <text evidence="3">The sequence shown here is derived from an EMBL/GenBank/DDBJ whole genome shotgun (WGS) entry which is preliminary data.</text>
</comment>
<evidence type="ECO:0008006" key="5">
    <source>
        <dbReference type="Google" id="ProtNLM"/>
    </source>
</evidence>
<accession>A0A369URL5</accession>
<dbReference type="EMBL" id="QQAH01000001">
    <property type="protein sequence ID" value="RDD83117.1"/>
    <property type="molecule type" value="Genomic_DNA"/>
</dbReference>
<sequence>MKRIACNIGLLGLLVLVAPLHAQSLEEQLRTQLREARSQLQDLQNEQAQWQTQKTSTEHERDQARKALEQAQAELAKLHGNSAGGASALIAERSARQQAQNELQHGQQALTEAAAKAREQEARTTSITTQLNEVQGRLSTCTAKNQELYKVGHDILDAYEHVGVGTVLSSRQPFAAASRVKLENAAQAYGDRLYEQRYAPTATSTGHP</sequence>
<dbReference type="RefSeq" id="WP_114843507.1">
    <property type="nucleotide sequence ID" value="NZ_JBHSPE010000001.1"/>
</dbReference>
<feature type="signal peptide" evidence="2">
    <location>
        <begin position="1"/>
        <end position="22"/>
    </location>
</feature>
<dbReference type="Proteomes" id="UP000253782">
    <property type="component" value="Unassembled WGS sequence"/>
</dbReference>
<evidence type="ECO:0000313" key="3">
    <source>
        <dbReference type="EMBL" id="RDD83117.1"/>
    </source>
</evidence>
<evidence type="ECO:0000256" key="2">
    <source>
        <dbReference type="SAM" id="SignalP"/>
    </source>
</evidence>
<name>A0A369URL5_9GAMM</name>
<reference evidence="3 4" key="1">
    <citation type="submission" date="2018-07" db="EMBL/GenBank/DDBJ databases">
        <title>Dyella tabacisoli L4-6T, whole genome shotgun sequence.</title>
        <authorList>
            <person name="Zhou X.-K."/>
            <person name="Li W.-J."/>
            <person name="Duan Y.-Q."/>
        </authorList>
    </citation>
    <scope>NUCLEOTIDE SEQUENCE [LARGE SCALE GENOMIC DNA]</scope>
    <source>
        <strain evidence="3 4">L4-6</strain>
    </source>
</reference>
<keyword evidence="2" id="KW-0732">Signal</keyword>
<dbReference type="OrthoDB" id="7032041at2"/>
<dbReference type="AlphaFoldDB" id="A0A369URL5"/>
<gene>
    <name evidence="3" type="ORF">DVJ77_00405</name>
</gene>
<organism evidence="3 4">
    <name type="scientific">Dyella tabacisoli</name>
    <dbReference type="NCBI Taxonomy" id="2282381"/>
    <lineage>
        <taxon>Bacteria</taxon>
        <taxon>Pseudomonadati</taxon>
        <taxon>Pseudomonadota</taxon>
        <taxon>Gammaproteobacteria</taxon>
        <taxon>Lysobacterales</taxon>
        <taxon>Rhodanobacteraceae</taxon>
        <taxon>Dyella</taxon>
    </lineage>
</organism>
<protein>
    <recommendedName>
        <fullName evidence="5">DNA repair protein</fullName>
    </recommendedName>
</protein>
<feature type="chain" id="PRO_5016785629" description="DNA repair protein" evidence="2">
    <location>
        <begin position="23"/>
        <end position="208"/>
    </location>
</feature>